<keyword evidence="2" id="KW-0812">Transmembrane</keyword>
<proteinExistence type="predicted"/>
<feature type="transmembrane region" description="Helical" evidence="2">
    <location>
        <begin position="41"/>
        <end position="61"/>
    </location>
</feature>
<dbReference type="RefSeq" id="WP_067227435.1">
    <property type="nucleotide sequence ID" value="NZ_CP014145.1"/>
</dbReference>
<evidence type="ECO:0000313" key="4">
    <source>
        <dbReference type="Proteomes" id="UP000058305"/>
    </source>
</evidence>
<dbReference type="EMBL" id="CP014145">
    <property type="protein sequence ID" value="AMB58713.1"/>
    <property type="molecule type" value="Genomic_DNA"/>
</dbReference>
<name>A0A109QXR4_9MICO</name>
<evidence type="ECO:0000256" key="1">
    <source>
        <dbReference type="SAM" id="MobiDB-lite"/>
    </source>
</evidence>
<gene>
    <name evidence="3" type="ORF">AWU67_07405</name>
</gene>
<dbReference type="AlphaFoldDB" id="A0A109QXR4"/>
<keyword evidence="2" id="KW-1133">Transmembrane helix</keyword>
<keyword evidence="2" id="KW-0472">Membrane</keyword>
<accession>A0A109QXR4</accession>
<evidence type="ECO:0008006" key="5">
    <source>
        <dbReference type="Google" id="ProtNLM"/>
    </source>
</evidence>
<protein>
    <recommendedName>
        <fullName evidence="5">Cell division protein FtsL</fullName>
    </recommendedName>
</protein>
<organism evidence="3 4">
    <name type="scientific">Microterricola viridarii</name>
    <dbReference type="NCBI Taxonomy" id="412690"/>
    <lineage>
        <taxon>Bacteria</taxon>
        <taxon>Bacillati</taxon>
        <taxon>Actinomycetota</taxon>
        <taxon>Actinomycetes</taxon>
        <taxon>Micrococcales</taxon>
        <taxon>Microbacteriaceae</taxon>
        <taxon>Microterricola</taxon>
    </lineage>
</organism>
<evidence type="ECO:0000313" key="3">
    <source>
        <dbReference type="EMBL" id="AMB58713.1"/>
    </source>
</evidence>
<evidence type="ECO:0000256" key="2">
    <source>
        <dbReference type="SAM" id="Phobius"/>
    </source>
</evidence>
<reference evidence="3 4" key="1">
    <citation type="journal article" date="2016" name="J. Biotechnol.">
        <title>First complete genome sequence of a species in the genus Microterricola, an extremophilic cold active enzyme producing bacterial strain ERGS5:02 isolated from Sikkim Himalaya.</title>
        <authorList>
            <person name="Himanshu"/>
            <person name="Swarnkar M.K."/>
            <person name="Singh D."/>
            <person name="Kumar R."/>
        </authorList>
    </citation>
    <scope>NUCLEOTIDE SEQUENCE [LARGE SCALE GENOMIC DNA]</scope>
    <source>
        <strain evidence="3 4">ERGS5:02</strain>
    </source>
</reference>
<reference evidence="4" key="2">
    <citation type="submission" date="2016-01" db="EMBL/GenBank/DDBJ databases">
        <title>First complete genome sequence of a species in the genus Microterricola, an extremophilic cold active enzyme producing strain ERGS5:02 isolated from Sikkim Himalaya.</title>
        <authorList>
            <person name="Kumar R."/>
            <person name="Singh D."/>
            <person name="Swarnkar M.K."/>
        </authorList>
    </citation>
    <scope>NUCLEOTIDE SEQUENCE [LARGE SCALE GENOMIC DNA]</scope>
    <source>
        <strain evidence="4">ERGS5:02</strain>
    </source>
</reference>
<keyword evidence="4" id="KW-1185">Reference proteome</keyword>
<dbReference type="KEGG" id="mvd:AWU67_07405"/>
<dbReference type="Proteomes" id="UP000058305">
    <property type="component" value="Chromosome"/>
</dbReference>
<feature type="compositionally biased region" description="Low complexity" evidence="1">
    <location>
        <begin position="10"/>
        <end position="23"/>
    </location>
</feature>
<feature type="region of interest" description="Disordered" evidence="1">
    <location>
        <begin position="1"/>
        <end position="23"/>
    </location>
</feature>
<dbReference type="OrthoDB" id="4792842at2"/>
<sequence length="199" mass="20460">MSDSLARSYARPAQPAAPQTPARTHIEIVPTREQRKARPKLVYGVTAVLGIIAIIAAQLVLSVVTSQGAYEIAALQTQQKDAVRDAQMVTEDLDRMKSPQFLAANAQALGMVTNANPVYLQLSDGAVLGQPFGEQGVGASGASALVPNSLLAGVPLVTEQAPPAAAETETVSATPTAPVAPVATPELALQDGIPAPATH</sequence>